<gene>
    <name evidence="2" type="ORF">BaRGS_00014072</name>
</gene>
<feature type="compositionally biased region" description="Pro residues" evidence="1">
    <location>
        <begin position="32"/>
        <end position="51"/>
    </location>
</feature>
<comment type="caution">
    <text evidence="2">The sequence shown here is derived from an EMBL/GenBank/DDBJ whole genome shotgun (WGS) entry which is preliminary data.</text>
</comment>
<dbReference type="AlphaFoldDB" id="A0ABD0L5J0"/>
<reference evidence="2 3" key="1">
    <citation type="journal article" date="2023" name="Sci. Data">
        <title>Genome assembly of the Korean intertidal mud-creeper Batillaria attramentaria.</title>
        <authorList>
            <person name="Patra A.K."/>
            <person name="Ho P.T."/>
            <person name="Jun S."/>
            <person name="Lee S.J."/>
            <person name="Kim Y."/>
            <person name="Won Y.J."/>
        </authorList>
    </citation>
    <scope>NUCLEOTIDE SEQUENCE [LARGE SCALE GENOMIC DNA]</scope>
    <source>
        <strain evidence="2">Wonlab-2016</strain>
    </source>
</reference>
<feature type="compositionally biased region" description="Basic and acidic residues" evidence="1">
    <location>
        <begin position="16"/>
        <end position="28"/>
    </location>
</feature>
<dbReference type="EMBL" id="JACVVK020000081">
    <property type="protein sequence ID" value="KAK7494674.1"/>
    <property type="molecule type" value="Genomic_DNA"/>
</dbReference>
<feature type="region of interest" description="Disordered" evidence="1">
    <location>
        <begin position="1"/>
        <end position="79"/>
    </location>
</feature>
<protein>
    <submittedName>
        <fullName evidence="2">Uncharacterized protein</fullName>
    </submittedName>
</protein>
<evidence type="ECO:0000256" key="1">
    <source>
        <dbReference type="SAM" id="MobiDB-lite"/>
    </source>
</evidence>
<evidence type="ECO:0000313" key="2">
    <source>
        <dbReference type="EMBL" id="KAK7494674.1"/>
    </source>
</evidence>
<proteinExistence type="predicted"/>
<keyword evidence="3" id="KW-1185">Reference proteome</keyword>
<dbReference type="Proteomes" id="UP001519460">
    <property type="component" value="Unassembled WGS sequence"/>
</dbReference>
<sequence>MRETDRSEQHAPSYFRGHDRGSHVHEFHPLLLHPPPPPPLPPPPNTPPPAFLHPAWVRPGTDGGIKSVETEKTDAGSTDELQLPDRDINHKRAHATNTWCAAELRTVTSVPVQDPQFALLIPRTFNLCQRVRDLTCLQGEHFCAPYFWPVKHSSDSAGKYFCLCIAGP</sequence>
<accession>A0ABD0L5J0</accession>
<organism evidence="2 3">
    <name type="scientific">Batillaria attramentaria</name>
    <dbReference type="NCBI Taxonomy" id="370345"/>
    <lineage>
        <taxon>Eukaryota</taxon>
        <taxon>Metazoa</taxon>
        <taxon>Spiralia</taxon>
        <taxon>Lophotrochozoa</taxon>
        <taxon>Mollusca</taxon>
        <taxon>Gastropoda</taxon>
        <taxon>Caenogastropoda</taxon>
        <taxon>Sorbeoconcha</taxon>
        <taxon>Cerithioidea</taxon>
        <taxon>Batillariidae</taxon>
        <taxon>Batillaria</taxon>
    </lineage>
</organism>
<evidence type="ECO:0000313" key="3">
    <source>
        <dbReference type="Proteomes" id="UP001519460"/>
    </source>
</evidence>
<name>A0ABD0L5J0_9CAEN</name>